<proteinExistence type="predicted"/>
<feature type="binding site" evidence="2">
    <location>
        <begin position="185"/>
        <end position="192"/>
    </location>
    <ligand>
        <name>ATP</name>
        <dbReference type="ChEBI" id="CHEBI:30616"/>
    </ligand>
</feature>
<dbReference type="EMBL" id="CP000930">
    <property type="protein sequence ID" value="ABZ83733.1"/>
    <property type="molecule type" value="Genomic_DNA"/>
</dbReference>
<reference evidence="5 6" key="1">
    <citation type="journal article" date="2008" name="J. Bacteriol.">
        <title>The genome of Heliobacterium modesticaldum, a phototrophic representative of the Firmicutes containing the simplest photosynthetic apparatus.</title>
        <authorList>
            <person name="Sattley W.M."/>
            <person name="Madigan M.T."/>
            <person name="Swingley W.D."/>
            <person name="Cheung P.C."/>
            <person name="Clocksin K.M."/>
            <person name="Conrad A.L."/>
            <person name="Dejesa L.C."/>
            <person name="Honchak B.M."/>
            <person name="Jung D.O."/>
            <person name="Karbach L.E."/>
            <person name="Kurdoglu A."/>
            <person name="Lahiri S."/>
            <person name="Mastrian S.D."/>
            <person name="Page L.E."/>
            <person name="Taylor H.L."/>
            <person name="Wang Z.T."/>
            <person name="Raymond J."/>
            <person name="Chen M."/>
            <person name="Blankenship R.E."/>
            <person name="Touchman J.W."/>
        </authorList>
    </citation>
    <scope>NUCLEOTIDE SEQUENCE [LARGE SCALE GENOMIC DNA]</scope>
    <source>
        <strain evidence="6">ATCC 51547 / Ice1</strain>
    </source>
</reference>
<keyword evidence="2" id="KW-0067">ATP-binding</keyword>
<dbReference type="HOGENOM" id="CLU_040460_3_2_9"/>
<evidence type="ECO:0000256" key="2">
    <source>
        <dbReference type="PIRSR" id="PIRSR640198-2"/>
    </source>
</evidence>
<name>B0TAT1_HELMI</name>
<dbReference type="SUPFAM" id="SSF140931">
    <property type="entry name" value="Fic-like"/>
    <property type="match status" value="1"/>
</dbReference>
<dbReference type="Proteomes" id="UP000008550">
    <property type="component" value="Chromosome"/>
</dbReference>
<feature type="active site" evidence="1">
    <location>
        <position position="181"/>
    </location>
</feature>
<dbReference type="PROSITE" id="PS51459">
    <property type="entry name" value="FIDO"/>
    <property type="match status" value="1"/>
</dbReference>
<dbReference type="Gene3D" id="1.10.3290.10">
    <property type="entry name" value="Fido-like domain"/>
    <property type="match status" value="1"/>
</dbReference>
<dbReference type="PANTHER" id="PTHR13504">
    <property type="entry name" value="FIDO DOMAIN-CONTAINING PROTEIN DDB_G0283145"/>
    <property type="match status" value="1"/>
</dbReference>
<keyword evidence="6" id="KW-1185">Reference proteome</keyword>
<dbReference type="eggNOG" id="COG3177">
    <property type="taxonomic scope" value="Bacteria"/>
</dbReference>
<dbReference type="InterPro" id="IPR003812">
    <property type="entry name" value="Fido"/>
</dbReference>
<keyword evidence="2" id="KW-0547">Nucleotide-binding</keyword>
<feature type="site" description="Important for autoinhibition of adenylyltransferase activity" evidence="3">
    <location>
        <position position="44"/>
    </location>
</feature>
<dbReference type="GO" id="GO:0005524">
    <property type="term" value="F:ATP binding"/>
    <property type="evidence" value="ECO:0007669"/>
    <property type="project" value="UniProtKB-KW"/>
</dbReference>
<dbReference type="STRING" id="498761.HM1_0824"/>
<evidence type="ECO:0000313" key="6">
    <source>
        <dbReference type="Proteomes" id="UP000008550"/>
    </source>
</evidence>
<evidence type="ECO:0000256" key="3">
    <source>
        <dbReference type="PIRSR" id="PIRSR640198-3"/>
    </source>
</evidence>
<organism evidence="5 6">
    <name type="scientific">Heliobacterium modesticaldum (strain ATCC 51547 / Ice1)</name>
    <dbReference type="NCBI Taxonomy" id="498761"/>
    <lineage>
        <taxon>Bacteria</taxon>
        <taxon>Bacillati</taxon>
        <taxon>Bacillota</taxon>
        <taxon>Clostridia</taxon>
        <taxon>Eubacteriales</taxon>
        <taxon>Heliobacteriaceae</taxon>
        <taxon>Heliomicrobium</taxon>
    </lineage>
</organism>
<feature type="domain" description="Fido" evidence="4">
    <location>
        <begin position="93"/>
        <end position="238"/>
    </location>
</feature>
<dbReference type="Pfam" id="PF02661">
    <property type="entry name" value="Fic"/>
    <property type="match status" value="1"/>
</dbReference>
<accession>B0TAT1</accession>
<dbReference type="InterPro" id="IPR040198">
    <property type="entry name" value="Fido_containing"/>
</dbReference>
<evidence type="ECO:0000259" key="4">
    <source>
        <dbReference type="PROSITE" id="PS51459"/>
    </source>
</evidence>
<dbReference type="PANTHER" id="PTHR13504:SF38">
    <property type="entry name" value="FIDO DOMAIN-CONTAINING PROTEIN"/>
    <property type="match status" value="1"/>
</dbReference>
<dbReference type="KEGG" id="hmo:HM1_0824"/>
<dbReference type="InterPro" id="IPR036597">
    <property type="entry name" value="Fido-like_dom_sf"/>
</dbReference>
<dbReference type="AlphaFoldDB" id="B0TAT1"/>
<evidence type="ECO:0000313" key="5">
    <source>
        <dbReference type="EMBL" id="ABZ83733.1"/>
    </source>
</evidence>
<evidence type="ECO:0000256" key="1">
    <source>
        <dbReference type="PIRSR" id="PIRSR640198-1"/>
    </source>
</evidence>
<sequence>MMDFQEIDRLKQIVDKYRPLCRELMEALSRKFREEWTYHTNALEGNTMTLQETVFFLREGLTVEGRTLKEHMEMLNHVEAIDFMQEALSSRDLSERMVKDFHAILFSDMKYAKGEIPVPPGLYKTRDNYVVTLSGEIHHYCPHYLVPEKMEELFRWYEDAKKSLHPLEISALMHQKLVAIHPFPDGNGRTARLVMNFLLLQKGYPPAIIPKERRREYYVALEEGDQGNTERFIRLVAEEVKRSLLVMHTEIAKVVQQQQPITGDKKKTDRV</sequence>
<protein>
    <submittedName>
        <fullName evidence="5">Fic protein, putative</fullName>
    </submittedName>
</protein>
<feature type="binding site" evidence="2">
    <location>
        <begin position="217"/>
        <end position="218"/>
    </location>
    <ligand>
        <name>ATP</name>
        <dbReference type="ChEBI" id="CHEBI:30616"/>
    </ligand>
</feature>
<gene>
    <name evidence="5" type="ORF">HM1_0824</name>
</gene>